<evidence type="ECO:0000256" key="2">
    <source>
        <dbReference type="SAM" id="MobiDB-lite"/>
    </source>
</evidence>
<evidence type="ECO:0000256" key="1">
    <source>
        <dbReference type="SAM" id="Coils"/>
    </source>
</evidence>
<protein>
    <submittedName>
        <fullName evidence="3">Helix-turn-helix domain-containing protein</fullName>
    </submittedName>
</protein>
<gene>
    <name evidence="3" type="ORF">K1X11_004355</name>
</gene>
<feature type="compositionally biased region" description="Basic residues" evidence="2">
    <location>
        <begin position="58"/>
        <end position="80"/>
    </location>
</feature>
<feature type="coiled-coil region" evidence="1">
    <location>
        <begin position="2"/>
        <end position="29"/>
    </location>
</feature>
<dbReference type="Gene3D" id="1.10.10.60">
    <property type="entry name" value="Homeodomain-like"/>
    <property type="match status" value="1"/>
</dbReference>
<organism evidence="3 4">
    <name type="scientific">Actomonas aquatica</name>
    <dbReference type="NCBI Taxonomy" id="2866162"/>
    <lineage>
        <taxon>Bacteria</taxon>
        <taxon>Pseudomonadati</taxon>
        <taxon>Verrucomicrobiota</taxon>
        <taxon>Opitutia</taxon>
        <taxon>Opitutales</taxon>
        <taxon>Opitutaceae</taxon>
        <taxon>Actomonas</taxon>
    </lineage>
</organism>
<keyword evidence="1" id="KW-0175">Coiled coil</keyword>
<dbReference type="EMBL" id="CP139781">
    <property type="protein sequence ID" value="WRQ88624.1"/>
    <property type="molecule type" value="Genomic_DNA"/>
</dbReference>
<accession>A0ABZ1CAJ7</accession>
<proteinExistence type="predicted"/>
<evidence type="ECO:0000313" key="4">
    <source>
        <dbReference type="Proteomes" id="UP000738431"/>
    </source>
</evidence>
<dbReference type="RefSeq" id="WP_221031726.1">
    <property type="nucleotide sequence ID" value="NZ_CP139781.1"/>
</dbReference>
<evidence type="ECO:0000313" key="3">
    <source>
        <dbReference type="EMBL" id="WRQ88624.1"/>
    </source>
</evidence>
<keyword evidence="4" id="KW-1185">Reference proteome</keyword>
<reference evidence="3 4" key="1">
    <citation type="submission" date="2023-12" db="EMBL/GenBank/DDBJ databases">
        <title>Description of an unclassified Opitutus bacterium of Verrucomicrobiota.</title>
        <authorList>
            <person name="Zhang D.-F."/>
        </authorList>
    </citation>
    <scope>NUCLEOTIDE SEQUENCE [LARGE SCALE GENOMIC DNA]</scope>
    <source>
        <strain evidence="3 4">WL0086</strain>
    </source>
</reference>
<dbReference type="Proteomes" id="UP000738431">
    <property type="component" value="Chromosome"/>
</dbReference>
<feature type="region of interest" description="Disordered" evidence="2">
    <location>
        <begin position="55"/>
        <end position="80"/>
    </location>
</feature>
<sequence length="138" mass="14678">MVTDKIKELQELQAKAAQLQEAIEVERTRELAALPAKYGYTDLNAFIKALKSAAGTTGKKRGRKAKGAPKAAKPAKRSRAKITDELKAQVKEAVEAGETGAAIAERFGISVPSVQNIKKEFGLVKPRGSDSAPASTES</sequence>
<dbReference type="InterPro" id="IPR009057">
    <property type="entry name" value="Homeodomain-like_sf"/>
</dbReference>
<dbReference type="SUPFAM" id="SSF46689">
    <property type="entry name" value="Homeodomain-like"/>
    <property type="match status" value="1"/>
</dbReference>
<name>A0ABZ1CAJ7_9BACT</name>